<feature type="compositionally biased region" description="Basic and acidic residues" evidence="1">
    <location>
        <begin position="423"/>
        <end position="441"/>
    </location>
</feature>
<dbReference type="OrthoDB" id="8964431at2759"/>
<dbReference type="Proteomes" id="UP001152320">
    <property type="component" value="Chromosome 23"/>
</dbReference>
<organism evidence="3 4">
    <name type="scientific">Holothuria leucospilota</name>
    <name type="common">Black long sea cucumber</name>
    <name type="synonym">Mertensiothuria leucospilota</name>
    <dbReference type="NCBI Taxonomy" id="206669"/>
    <lineage>
        <taxon>Eukaryota</taxon>
        <taxon>Metazoa</taxon>
        <taxon>Echinodermata</taxon>
        <taxon>Eleutherozoa</taxon>
        <taxon>Echinozoa</taxon>
        <taxon>Holothuroidea</taxon>
        <taxon>Aspidochirotacea</taxon>
        <taxon>Aspidochirotida</taxon>
        <taxon>Holothuriidae</taxon>
        <taxon>Holothuria</taxon>
    </lineage>
</organism>
<feature type="compositionally biased region" description="Polar residues" evidence="1">
    <location>
        <begin position="355"/>
        <end position="407"/>
    </location>
</feature>
<evidence type="ECO:0000313" key="3">
    <source>
        <dbReference type="EMBL" id="KAJ8020142.1"/>
    </source>
</evidence>
<protein>
    <submittedName>
        <fullName evidence="3">Ribosome-binding protein 1</fullName>
    </submittedName>
</protein>
<dbReference type="AlphaFoldDB" id="A0A9Q0YH71"/>
<comment type="caution">
    <text evidence="3">The sequence shown here is derived from an EMBL/GenBank/DDBJ whole genome shotgun (WGS) entry which is preliminary data.</text>
</comment>
<proteinExistence type="predicted"/>
<dbReference type="EMBL" id="JAIZAY010000023">
    <property type="protein sequence ID" value="KAJ8020142.1"/>
    <property type="molecule type" value="Genomic_DNA"/>
</dbReference>
<feature type="transmembrane region" description="Helical" evidence="2">
    <location>
        <begin position="289"/>
        <end position="314"/>
    </location>
</feature>
<evidence type="ECO:0000256" key="2">
    <source>
        <dbReference type="SAM" id="Phobius"/>
    </source>
</evidence>
<feature type="transmembrane region" description="Helical" evidence="2">
    <location>
        <begin position="154"/>
        <end position="175"/>
    </location>
</feature>
<evidence type="ECO:0000313" key="4">
    <source>
        <dbReference type="Proteomes" id="UP001152320"/>
    </source>
</evidence>
<evidence type="ECO:0000256" key="1">
    <source>
        <dbReference type="SAM" id="MobiDB-lite"/>
    </source>
</evidence>
<sequence length="519" mass="58499">MADTDTVKNAVTSIGKALGHGVSKTRSIKTDLPSDNLGFWLTQVVPTGLIFAHLLLQFVGEIDVGICFVPSTRDNQLEKSQIQYITQFCLNQASDYDCFNVNGSLIDECKFNFNVNGSLTDEWKFSSLCDMNSTTPISDTKINFFDSLFVYRNYVWFLFIFAFARGVPQILWRLYFTAEIAVGIKAITIFAESQHSGDSLKRKEFERLHKAKALKKRKLFCFYVVRKVLEILLDLTVIILISVFLDFNNTPFHKLVFICDLHKDRDNIFLCDIIKQRFVSCTVSFGFEFIMALGLQLGVLSFDLIVQVISLIYLCCRKFITCQSCGSFLTCWKLKKGDTNGKRSQVGETSETRSQEGTTSETRSQVGETSETRSQVGETSETRSQVGKTSETRSQVGETSETRSQVGKTRETRSQEGVTSETRSQEGETSETKSQEGETNKTKFHVVTSMYSLNDLHLICMLQKQNKDEEDYFLKTIMVEKMIDELEESNEANTPQSATREGGLGQTTGGAEVEHEGSV</sequence>
<reference evidence="3" key="1">
    <citation type="submission" date="2021-10" db="EMBL/GenBank/DDBJ databases">
        <title>Tropical sea cucumber genome reveals ecological adaptation and Cuvierian tubules defense mechanism.</title>
        <authorList>
            <person name="Chen T."/>
        </authorList>
    </citation>
    <scope>NUCLEOTIDE SEQUENCE</scope>
    <source>
        <strain evidence="3">Nanhai2018</strain>
        <tissue evidence="3">Muscle</tissue>
    </source>
</reference>
<accession>A0A9Q0YH71</accession>
<gene>
    <name evidence="3" type="ORF">HOLleu_42017</name>
</gene>
<name>A0A9Q0YH71_HOLLE</name>
<feature type="region of interest" description="Disordered" evidence="1">
    <location>
        <begin position="488"/>
        <end position="519"/>
    </location>
</feature>
<keyword evidence="2" id="KW-1133">Transmembrane helix</keyword>
<keyword evidence="4" id="KW-1185">Reference proteome</keyword>
<feature type="region of interest" description="Disordered" evidence="1">
    <location>
        <begin position="338"/>
        <end position="441"/>
    </location>
</feature>
<keyword evidence="2" id="KW-0472">Membrane</keyword>
<feature type="transmembrane region" description="Helical" evidence="2">
    <location>
        <begin position="220"/>
        <end position="245"/>
    </location>
</feature>
<keyword evidence="2" id="KW-0812">Transmembrane</keyword>